<sequence>MSILAEYLPDGCGNIDTYSFPYISQLAVSYLKAGHDVDVFTSSTAVTTPQVIDAGRLRVYIGRRRKSARHRGIDFFRVERRDLRDAMQLAEPDVIHAHWTYEFAAAALSAQKDSLVTAHDSPQALIRHYHHVYWWLRAALGVVTVRRAKNLTLVSPSLSKQIKRIAYKKTSIKVIPNGVKPQEVNLKTSRPPRDVFRYACVANGFDSRKNTKVAIEAFALVRRVYPDSVLALFGSGHGVAEEAYTWSRELGIAAGIEFRGQTSHDEILRSFSQEIDVLVHPSVWEACSVAILESASYGVPVIGGSNSGGVPFTLGYGRIGVLTDIKNKDSLAHEMILMQDNRTVLDEKRVSARDYVTENFSYEDVVTEYLAQLKAIVANRTANA</sequence>
<dbReference type="Pfam" id="PF13439">
    <property type="entry name" value="Glyco_transf_4"/>
    <property type="match status" value="1"/>
</dbReference>
<dbReference type="PANTHER" id="PTHR12526">
    <property type="entry name" value="GLYCOSYLTRANSFERASE"/>
    <property type="match status" value="1"/>
</dbReference>
<proteinExistence type="predicted"/>
<organism evidence="5 6">
    <name type="scientific">Rhodococcus cercidiphylli</name>
    <dbReference type="NCBI Taxonomy" id="489916"/>
    <lineage>
        <taxon>Bacteria</taxon>
        <taxon>Bacillati</taxon>
        <taxon>Actinomycetota</taxon>
        <taxon>Actinomycetes</taxon>
        <taxon>Mycobacteriales</taxon>
        <taxon>Nocardiaceae</taxon>
        <taxon>Rhodococcus</taxon>
    </lineage>
</organism>
<dbReference type="Gene3D" id="3.40.50.2000">
    <property type="entry name" value="Glycogen Phosphorylase B"/>
    <property type="match status" value="2"/>
</dbReference>
<evidence type="ECO:0000256" key="2">
    <source>
        <dbReference type="ARBA" id="ARBA00022679"/>
    </source>
</evidence>
<evidence type="ECO:0000313" key="6">
    <source>
        <dbReference type="Proteomes" id="UP001185899"/>
    </source>
</evidence>
<dbReference type="GO" id="GO:0016757">
    <property type="term" value="F:glycosyltransferase activity"/>
    <property type="evidence" value="ECO:0007669"/>
    <property type="project" value="UniProtKB-KW"/>
</dbReference>
<dbReference type="Pfam" id="PF00534">
    <property type="entry name" value="Glycos_transf_1"/>
    <property type="match status" value="1"/>
</dbReference>
<accession>A0ABU4B3U7</accession>
<dbReference type="InterPro" id="IPR001296">
    <property type="entry name" value="Glyco_trans_1"/>
</dbReference>
<comment type="caution">
    <text evidence="5">The sequence shown here is derived from an EMBL/GenBank/DDBJ whole genome shotgun (WGS) entry which is preliminary data.</text>
</comment>
<keyword evidence="6" id="KW-1185">Reference proteome</keyword>
<evidence type="ECO:0000259" key="4">
    <source>
        <dbReference type="Pfam" id="PF13439"/>
    </source>
</evidence>
<dbReference type="EMBL" id="JAWLKE010000009">
    <property type="protein sequence ID" value="MDV6233174.1"/>
    <property type="molecule type" value="Genomic_DNA"/>
</dbReference>
<dbReference type="PANTHER" id="PTHR12526:SF638">
    <property type="entry name" value="SPORE COAT PROTEIN SA"/>
    <property type="match status" value="1"/>
</dbReference>
<keyword evidence="2 5" id="KW-0808">Transferase</keyword>
<keyword evidence="1 5" id="KW-0328">Glycosyltransferase</keyword>
<evidence type="ECO:0000313" key="5">
    <source>
        <dbReference type="EMBL" id="MDV6233174.1"/>
    </source>
</evidence>
<feature type="domain" description="Glycosyl transferase family 1" evidence="3">
    <location>
        <begin position="199"/>
        <end position="349"/>
    </location>
</feature>
<dbReference type="EC" id="2.4.-.-" evidence="5"/>
<dbReference type="CDD" id="cd03801">
    <property type="entry name" value="GT4_PimA-like"/>
    <property type="match status" value="1"/>
</dbReference>
<reference evidence="5 6" key="1">
    <citation type="submission" date="2023-10" db="EMBL/GenBank/DDBJ databases">
        <title>Development of a sustainable strategy for remediation of hydrocarbon-contaminated territories based on the waste exchange concept.</title>
        <authorList>
            <person name="Krivoruchko A."/>
        </authorList>
    </citation>
    <scope>NUCLEOTIDE SEQUENCE [LARGE SCALE GENOMIC DNA]</scope>
    <source>
        <strain evidence="5 6">IEGM 1322</strain>
    </source>
</reference>
<dbReference type="RefSeq" id="WP_317549558.1">
    <property type="nucleotide sequence ID" value="NZ_JAWLKE010000009.1"/>
</dbReference>
<dbReference type="Proteomes" id="UP001185899">
    <property type="component" value="Unassembled WGS sequence"/>
</dbReference>
<dbReference type="SUPFAM" id="SSF53756">
    <property type="entry name" value="UDP-Glycosyltransferase/glycogen phosphorylase"/>
    <property type="match status" value="1"/>
</dbReference>
<protein>
    <submittedName>
        <fullName evidence="5">Glycosyltransferase family 4 protein</fullName>
        <ecNumber evidence="5">2.4.-.-</ecNumber>
    </submittedName>
</protein>
<feature type="domain" description="Glycosyltransferase subfamily 4-like N-terminal" evidence="4">
    <location>
        <begin position="22"/>
        <end position="182"/>
    </location>
</feature>
<dbReference type="InterPro" id="IPR028098">
    <property type="entry name" value="Glyco_trans_4-like_N"/>
</dbReference>
<name>A0ABU4B3U7_9NOCA</name>
<evidence type="ECO:0000256" key="1">
    <source>
        <dbReference type="ARBA" id="ARBA00022676"/>
    </source>
</evidence>
<gene>
    <name evidence="5" type="ORF">R3P95_21680</name>
</gene>
<evidence type="ECO:0000259" key="3">
    <source>
        <dbReference type="Pfam" id="PF00534"/>
    </source>
</evidence>